<reference evidence="3" key="1">
    <citation type="submission" date="2023-07" db="EMBL/GenBank/DDBJ databases">
        <title>Whole genome shotgun sequence of Streptomyces spororaveus NBRC 15456.</title>
        <authorList>
            <person name="Komaki H."/>
            <person name="Tamura T."/>
        </authorList>
    </citation>
    <scope>NUCLEOTIDE SEQUENCE [LARGE SCALE GENOMIC DNA]</scope>
    <source>
        <strain evidence="3">NBRC 15456</strain>
    </source>
</reference>
<protein>
    <submittedName>
        <fullName evidence="2">Uncharacterized protein</fullName>
    </submittedName>
</protein>
<feature type="compositionally biased region" description="Gly residues" evidence="1">
    <location>
        <begin position="14"/>
        <end position="26"/>
    </location>
</feature>
<keyword evidence="3" id="KW-1185">Reference proteome</keyword>
<accession>A0ABQ3TMD6</accession>
<gene>
    <name evidence="2" type="ORF">Sspor_71410</name>
</gene>
<evidence type="ECO:0000256" key="1">
    <source>
        <dbReference type="SAM" id="MobiDB-lite"/>
    </source>
</evidence>
<proteinExistence type="predicted"/>
<comment type="caution">
    <text evidence="2">The sequence shown here is derived from an EMBL/GenBank/DDBJ whole genome shotgun (WGS) entry which is preliminary data.</text>
</comment>
<organism evidence="2 3">
    <name type="scientific">Streptomyces spororaveus</name>
    <dbReference type="NCBI Taxonomy" id="284039"/>
    <lineage>
        <taxon>Bacteria</taxon>
        <taxon>Bacillati</taxon>
        <taxon>Actinomycetota</taxon>
        <taxon>Actinomycetes</taxon>
        <taxon>Kitasatosporales</taxon>
        <taxon>Streptomycetaceae</taxon>
        <taxon>Streptomyces</taxon>
    </lineage>
</organism>
<evidence type="ECO:0000313" key="2">
    <source>
        <dbReference type="EMBL" id="GHI81580.1"/>
    </source>
</evidence>
<name>A0ABQ3TMD6_9ACTN</name>
<dbReference type="EMBL" id="BNED01000005">
    <property type="protein sequence ID" value="GHI81580.1"/>
    <property type="molecule type" value="Genomic_DNA"/>
</dbReference>
<feature type="region of interest" description="Disordered" evidence="1">
    <location>
        <begin position="1"/>
        <end position="27"/>
    </location>
</feature>
<evidence type="ECO:0000313" key="3">
    <source>
        <dbReference type="Proteomes" id="UP000608522"/>
    </source>
</evidence>
<sequence length="101" mass="10532">MAPVTRHSVPGAGTESGGGAESGAGAEGPCASVMELLRSGVAGAPPDFFRGQRPAGCTDRRPRTDRVERAYFGMRTVSTMWTVALAVGMSPQTTLEELFTT</sequence>
<dbReference type="Proteomes" id="UP000608522">
    <property type="component" value="Unassembled WGS sequence"/>
</dbReference>